<dbReference type="CDD" id="cd07043">
    <property type="entry name" value="STAS_anti-anti-sigma_factors"/>
    <property type="match status" value="1"/>
</dbReference>
<organism evidence="4 5">
    <name type="scientific">Desulfofustis limnaeus</name>
    <dbReference type="NCBI Taxonomy" id="2740163"/>
    <lineage>
        <taxon>Bacteria</taxon>
        <taxon>Pseudomonadati</taxon>
        <taxon>Thermodesulfobacteriota</taxon>
        <taxon>Desulfobulbia</taxon>
        <taxon>Desulfobulbales</taxon>
        <taxon>Desulfocapsaceae</taxon>
        <taxon>Desulfofustis</taxon>
    </lineage>
</organism>
<dbReference type="PANTHER" id="PTHR33495">
    <property type="entry name" value="ANTI-SIGMA FACTOR ANTAGONIST TM_1081-RELATED-RELATED"/>
    <property type="match status" value="1"/>
</dbReference>
<dbReference type="SUPFAM" id="SSF52091">
    <property type="entry name" value="SpoIIaa-like"/>
    <property type="match status" value="1"/>
</dbReference>
<dbReference type="PANTHER" id="PTHR33495:SF2">
    <property type="entry name" value="ANTI-SIGMA FACTOR ANTAGONIST TM_1081-RELATED"/>
    <property type="match status" value="1"/>
</dbReference>
<reference evidence="4 5" key="1">
    <citation type="submission" date="2022-01" db="EMBL/GenBank/DDBJ databases">
        <title>Desulfofustis limnae sp. nov., a novel mesophilic sulfate-reducing bacterium isolated from marsh soil.</title>
        <authorList>
            <person name="Watanabe M."/>
            <person name="Takahashi A."/>
            <person name="Kojima H."/>
            <person name="Fukui M."/>
        </authorList>
    </citation>
    <scope>NUCLEOTIDE SEQUENCE [LARGE SCALE GENOMIC DNA]</scope>
    <source>
        <strain evidence="4 5">PPLL</strain>
    </source>
</reference>
<dbReference type="EMBL" id="AP025516">
    <property type="protein sequence ID" value="BDD88354.1"/>
    <property type="molecule type" value="Genomic_DNA"/>
</dbReference>
<dbReference type="NCBIfam" id="TIGR00377">
    <property type="entry name" value="ant_ant_sig"/>
    <property type="match status" value="1"/>
</dbReference>
<accession>A0ABM7WBR9</accession>
<proteinExistence type="inferred from homology"/>
<dbReference type="InterPro" id="IPR002645">
    <property type="entry name" value="STAS_dom"/>
</dbReference>
<dbReference type="Pfam" id="PF01740">
    <property type="entry name" value="STAS"/>
    <property type="match status" value="1"/>
</dbReference>
<evidence type="ECO:0000313" key="4">
    <source>
        <dbReference type="EMBL" id="BDD88354.1"/>
    </source>
</evidence>
<evidence type="ECO:0000256" key="1">
    <source>
        <dbReference type="ARBA" id="ARBA00009013"/>
    </source>
</evidence>
<dbReference type="RefSeq" id="WP_284151728.1">
    <property type="nucleotide sequence ID" value="NZ_AP025516.1"/>
</dbReference>
<keyword evidence="5" id="KW-1185">Reference proteome</keyword>
<comment type="similarity">
    <text evidence="1 2">Belongs to the anti-sigma-factor antagonist family.</text>
</comment>
<protein>
    <recommendedName>
        <fullName evidence="2">Anti-sigma factor antagonist</fullName>
    </recommendedName>
</protein>
<gene>
    <name evidence="4" type="ORF">DPPLL_27190</name>
</gene>
<dbReference type="Gene3D" id="3.30.750.24">
    <property type="entry name" value="STAS domain"/>
    <property type="match status" value="1"/>
</dbReference>
<dbReference type="InterPro" id="IPR036513">
    <property type="entry name" value="STAS_dom_sf"/>
</dbReference>
<feature type="domain" description="STAS" evidence="3">
    <location>
        <begin position="13"/>
        <end position="108"/>
    </location>
</feature>
<evidence type="ECO:0000313" key="5">
    <source>
        <dbReference type="Proteomes" id="UP000830055"/>
    </source>
</evidence>
<evidence type="ECO:0000259" key="3">
    <source>
        <dbReference type="PROSITE" id="PS50801"/>
    </source>
</evidence>
<name>A0ABM7WBR9_9BACT</name>
<sequence length="108" mass="11505">MTYTWTTAGDCDILAVNGNLDSNSAPAVGQQLDEYGSGSPRTLVLDCSGLEYISSAGLRVVIKANQKQAAAGRKLILCGLQEYVREVFDMAGLGKLLDIRPNRQAALS</sequence>
<evidence type="ECO:0000256" key="2">
    <source>
        <dbReference type="RuleBase" id="RU003749"/>
    </source>
</evidence>
<dbReference type="PROSITE" id="PS50801">
    <property type="entry name" value="STAS"/>
    <property type="match status" value="1"/>
</dbReference>
<dbReference type="Proteomes" id="UP000830055">
    <property type="component" value="Chromosome"/>
</dbReference>
<dbReference type="InterPro" id="IPR003658">
    <property type="entry name" value="Anti-sigma_ant"/>
</dbReference>